<dbReference type="Proteomes" id="UP000631473">
    <property type="component" value="Unassembled WGS sequence"/>
</dbReference>
<sequence>MLTDSGTEQAKGASVPVWPRLERPRACGAGKPGRADAPPAFPFRVFPVCCLLSACFLFFSLL</sequence>
<evidence type="ECO:0000256" key="1">
    <source>
        <dbReference type="SAM" id="Phobius"/>
    </source>
</evidence>
<feature type="transmembrane region" description="Helical" evidence="1">
    <location>
        <begin position="41"/>
        <end position="61"/>
    </location>
</feature>
<proteinExistence type="predicted"/>
<gene>
    <name evidence="2" type="ORF">IE991_31010</name>
</gene>
<reference evidence="2" key="1">
    <citation type="submission" date="2020-07" db="EMBL/GenBank/DDBJ databases">
        <title>Clinical and genomic characterization of carbapenemase-producing Enterobacterales causing secondary infections during the COVID-19 crisis at a New York City hospital.</title>
        <authorList>
            <person name="Gomez-Simmonds A."/>
            <person name="Annavajhala M.K."/>
            <person name="Uhlemann A.-C."/>
        </authorList>
    </citation>
    <scope>NUCLEOTIDE SEQUENCE</scope>
    <source>
        <strain evidence="2">NK1597</strain>
    </source>
</reference>
<keyword evidence="1" id="KW-0472">Membrane</keyword>
<dbReference type="EMBL" id="JACXTI010000006">
    <property type="protein sequence ID" value="MBD3701651.1"/>
    <property type="molecule type" value="Genomic_DNA"/>
</dbReference>
<keyword evidence="1" id="KW-0812">Transmembrane</keyword>
<organism evidence="2 3">
    <name type="scientific">Klebsiella pneumoniae</name>
    <dbReference type="NCBI Taxonomy" id="573"/>
    <lineage>
        <taxon>Bacteria</taxon>
        <taxon>Pseudomonadati</taxon>
        <taxon>Pseudomonadota</taxon>
        <taxon>Gammaproteobacteria</taxon>
        <taxon>Enterobacterales</taxon>
        <taxon>Enterobacteriaceae</taxon>
        <taxon>Klebsiella/Raoultella group</taxon>
        <taxon>Klebsiella</taxon>
        <taxon>Klebsiella pneumoniae complex</taxon>
    </lineage>
</organism>
<dbReference type="AlphaFoldDB" id="A0A927HHV4"/>
<evidence type="ECO:0000313" key="2">
    <source>
        <dbReference type="EMBL" id="MBD3701651.1"/>
    </source>
</evidence>
<comment type="caution">
    <text evidence="2">The sequence shown here is derived from an EMBL/GenBank/DDBJ whole genome shotgun (WGS) entry which is preliminary data.</text>
</comment>
<accession>A0A927HHV4</accession>
<evidence type="ECO:0000313" key="3">
    <source>
        <dbReference type="Proteomes" id="UP000631473"/>
    </source>
</evidence>
<name>A0A927HHV4_KLEPN</name>
<keyword evidence="1" id="KW-1133">Transmembrane helix</keyword>
<protein>
    <submittedName>
        <fullName evidence="2">Uncharacterized protein</fullName>
    </submittedName>
</protein>